<dbReference type="Proteomes" id="UP001152049">
    <property type="component" value="Unassembled WGS sequence"/>
</dbReference>
<accession>A0A9W8RSG7</accession>
<reference evidence="2" key="1">
    <citation type="submission" date="2022-09" db="EMBL/GenBank/DDBJ databases">
        <title>Fusarium specimens isolated from Avocado Roots.</title>
        <authorList>
            <person name="Stajich J."/>
            <person name="Roper C."/>
            <person name="Heimlech-Rivalta G."/>
        </authorList>
    </citation>
    <scope>NUCLEOTIDE SEQUENCE</scope>
    <source>
        <strain evidence="2">CF00136</strain>
    </source>
</reference>
<organism evidence="2 3">
    <name type="scientific">Fusarium torreyae</name>
    <dbReference type="NCBI Taxonomy" id="1237075"/>
    <lineage>
        <taxon>Eukaryota</taxon>
        <taxon>Fungi</taxon>
        <taxon>Dikarya</taxon>
        <taxon>Ascomycota</taxon>
        <taxon>Pezizomycotina</taxon>
        <taxon>Sordariomycetes</taxon>
        <taxon>Hypocreomycetidae</taxon>
        <taxon>Hypocreales</taxon>
        <taxon>Nectriaceae</taxon>
        <taxon>Fusarium</taxon>
    </lineage>
</organism>
<sequence length="222" mass="24474">MQFADSKAPQGGLSLVQGAATPDLLPLTFSQLLEQQAERYGSKDAILIGWTKARLSFQDLNERTKQLARGLLAMGVRKGDRIAILSGDDERFIELFFAVGRIGAILVILNKTYTPTETERGLNHAEPYMLFIADILNKKPVSPLLRRLTTQGYQPRHTVLLRSEEAPDESLAQWEDVLHSAGSISEAELAKHEETVDPDSIVNFQFTSGTTGSPKAAMLSHL</sequence>
<feature type="domain" description="AMP-dependent synthetase/ligase" evidence="1">
    <location>
        <begin position="33"/>
        <end position="221"/>
    </location>
</feature>
<dbReference type="InterPro" id="IPR050237">
    <property type="entry name" value="ATP-dep_AMP-bd_enzyme"/>
</dbReference>
<evidence type="ECO:0000313" key="2">
    <source>
        <dbReference type="EMBL" id="KAJ4252788.1"/>
    </source>
</evidence>
<dbReference type="PANTHER" id="PTHR43767:SF1">
    <property type="entry name" value="NONRIBOSOMAL PEPTIDE SYNTHASE PES1 (EUROFUNG)-RELATED"/>
    <property type="match status" value="1"/>
</dbReference>
<dbReference type="EMBL" id="JAOQAZ010000025">
    <property type="protein sequence ID" value="KAJ4252788.1"/>
    <property type="molecule type" value="Genomic_DNA"/>
</dbReference>
<proteinExistence type="predicted"/>
<evidence type="ECO:0000259" key="1">
    <source>
        <dbReference type="Pfam" id="PF00501"/>
    </source>
</evidence>
<keyword evidence="3" id="KW-1185">Reference proteome</keyword>
<dbReference type="AlphaFoldDB" id="A0A9W8RSG7"/>
<gene>
    <name evidence="2" type="ORF">NW762_010694</name>
</gene>
<dbReference type="InterPro" id="IPR020845">
    <property type="entry name" value="AMP-binding_CS"/>
</dbReference>
<dbReference type="PANTHER" id="PTHR43767">
    <property type="entry name" value="LONG-CHAIN-FATTY-ACID--COA LIGASE"/>
    <property type="match status" value="1"/>
</dbReference>
<name>A0A9W8RSG7_9HYPO</name>
<evidence type="ECO:0000313" key="3">
    <source>
        <dbReference type="Proteomes" id="UP001152049"/>
    </source>
</evidence>
<dbReference type="Gene3D" id="3.40.50.12780">
    <property type="entry name" value="N-terminal domain of ligase-like"/>
    <property type="match status" value="1"/>
</dbReference>
<dbReference type="InterPro" id="IPR042099">
    <property type="entry name" value="ANL_N_sf"/>
</dbReference>
<dbReference type="OrthoDB" id="10253115at2759"/>
<comment type="caution">
    <text evidence="2">The sequence shown here is derived from an EMBL/GenBank/DDBJ whole genome shotgun (WGS) entry which is preliminary data.</text>
</comment>
<dbReference type="SUPFAM" id="SSF56801">
    <property type="entry name" value="Acetyl-CoA synthetase-like"/>
    <property type="match status" value="1"/>
</dbReference>
<dbReference type="Pfam" id="PF00501">
    <property type="entry name" value="AMP-binding"/>
    <property type="match status" value="1"/>
</dbReference>
<dbReference type="InterPro" id="IPR000873">
    <property type="entry name" value="AMP-dep_synth/lig_dom"/>
</dbReference>
<dbReference type="PROSITE" id="PS00455">
    <property type="entry name" value="AMP_BINDING"/>
    <property type="match status" value="1"/>
</dbReference>
<protein>
    <recommendedName>
        <fullName evidence="1">AMP-dependent synthetase/ligase domain-containing protein</fullName>
    </recommendedName>
</protein>